<reference evidence="1" key="1">
    <citation type="submission" date="2020-04" db="EMBL/GenBank/DDBJ databases">
        <authorList>
            <person name="Chiriac C."/>
            <person name="Salcher M."/>
            <person name="Ghai R."/>
            <person name="Kavagutti S V."/>
        </authorList>
    </citation>
    <scope>NUCLEOTIDE SEQUENCE</scope>
</reference>
<evidence type="ECO:0000313" key="1">
    <source>
        <dbReference type="EMBL" id="CAB4149606.1"/>
    </source>
</evidence>
<protein>
    <submittedName>
        <fullName evidence="1">Uncharacterized protein</fullName>
    </submittedName>
</protein>
<sequence length="67" mass="7864">MDPRDFMTNRATGKRLYPYAKDVFYHPAGILSMTVEIYDDIDTHEQTFGFNVHGTLKEFLDQLYEAE</sequence>
<accession>A0A6J5MWV6</accession>
<name>A0A6J5MWV6_9CAUD</name>
<gene>
    <name evidence="1" type="ORF">UFOVP551_12</name>
</gene>
<proteinExistence type="predicted"/>
<dbReference type="EMBL" id="LR796525">
    <property type="protein sequence ID" value="CAB4149606.1"/>
    <property type="molecule type" value="Genomic_DNA"/>
</dbReference>
<organism evidence="1">
    <name type="scientific">uncultured Caudovirales phage</name>
    <dbReference type="NCBI Taxonomy" id="2100421"/>
    <lineage>
        <taxon>Viruses</taxon>
        <taxon>Duplodnaviria</taxon>
        <taxon>Heunggongvirae</taxon>
        <taxon>Uroviricota</taxon>
        <taxon>Caudoviricetes</taxon>
        <taxon>Peduoviridae</taxon>
        <taxon>Maltschvirus</taxon>
        <taxon>Maltschvirus maltsch</taxon>
    </lineage>
</organism>